<proteinExistence type="predicted"/>
<accession>A0A2U3JZ60</accession>
<organism evidence="2 3">
    <name type="scientific">Candidatus Sulfotelmatobacter kueseliae</name>
    <dbReference type="NCBI Taxonomy" id="2042962"/>
    <lineage>
        <taxon>Bacteria</taxon>
        <taxon>Pseudomonadati</taxon>
        <taxon>Acidobacteriota</taxon>
        <taxon>Terriglobia</taxon>
        <taxon>Terriglobales</taxon>
        <taxon>Candidatus Korobacteraceae</taxon>
        <taxon>Candidatus Sulfotelmatobacter</taxon>
    </lineage>
</organism>
<dbReference type="Pfam" id="PF01850">
    <property type="entry name" value="PIN"/>
    <property type="match status" value="1"/>
</dbReference>
<dbReference type="Proteomes" id="UP000238701">
    <property type="component" value="Unassembled WGS sequence"/>
</dbReference>
<dbReference type="OrthoDB" id="13900at2"/>
<name>A0A2U3JZ60_9BACT</name>
<dbReference type="EMBL" id="OMOD01000010">
    <property type="protein sequence ID" value="SPF32648.1"/>
    <property type="molecule type" value="Genomic_DNA"/>
</dbReference>
<dbReference type="InterPro" id="IPR029060">
    <property type="entry name" value="PIN-like_dom_sf"/>
</dbReference>
<dbReference type="CDD" id="cd18692">
    <property type="entry name" value="PIN_VapC-like"/>
    <property type="match status" value="1"/>
</dbReference>
<gene>
    <name evidence="2" type="ORF">SBA1_1070008</name>
</gene>
<evidence type="ECO:0000313" key="3">
    <source>
        <dbReference type="Proteomes" id="UP000238701"/>
    </source>
</evidence>
<dbReference type="SUPFAM" id="SSF88723">
    <property type="entry name" value="PIN domain-like"/>
    <property type="match status" value="1"/>
</dbReference>
<sequence>MNGRDFLDTNVLVYALDVADHAKHKIARPLLTRAVAGEFAISTQVLAELATTLLKRYQAMFAVREVLTLLDSLKPVPLIKPDGDMVRRAVEAHAAYGLHFYDGMIIAAAERAGSEKIWSEDLNAGQKYFGVAVVNPFR</sequence>
<evidence type="ECO:0000259" key="1">
    <source>
        <dbReference type="Pfam" id="PF01850"/>
    </source>
</evidence>
<dbReference type="InterPro" id="IPR002716">
    <property type="entry name" value="PIN_dom"/>
</dbReference>
<dbReference type="AlphaFoldDB" id="A0A2U3JZ60"/>
<protein>
    <recommendedName>
        <fullName evidence="1">PIN domain-containing protein</fullName>
    </recommendedName>
</protein>
<dbReference type="Gene3D" id="3.40.50.1010">
    <property type="entry name" value="5'-nuclease"/>
    <property type="match status" value="1"/>
</dbReference>
<feature type="domain" description="PIN" evidence="1">
    <location>
        <begin position="6"/>
        <end position="122"/>
    </location>
</feature>
<evidence type="ECO:0000313" key="2">
    <source>
        <dbReference type="EMBL" id="SPF32648.1"/>
    </source>
</evidence>
<reference evidence="3" key="1">
    <citation type="submission" date="2018-02" db="EMBL/GenBank/DDBJ databases">
        <authorList>
            <person name="Hausmann B."/>
        </authorList>
    </citation>
    <scope>NUCLEOTIDE SEQUENCE [LARGE SCALE GENOMIC DNA]</scope>
    <source>
        <strain evidence="3">Peat soil MAG SbA1</strain>
    </source>
</reference>